<dbReference type="Pfam" id="PF07969">
    <property type="entry name" value="Amidohydro_3"/>
    <property type="match status" value="1"/>
</dbReference>
<keyword evidence="3" id="KW-1185">Reference proteome</keyword>
<dbReference type="InterPro" id="IPR011059">
    <property type="entry name" value="Metal-dep_hydrolase_composite"/>
</dbReference>
<reference evidence="2" key="1">
    <citation type="journal article" date="2015" name="Genome Announc.">
        <title>Draft Genome Sequence of Bacteroidales Strain TBC1, a Novel Isolate from a Methanogenic Wastewater Treatment System.</title>
        <authorList>
            <person name="Tourlousse D.M."/>
            <person name="Matsuura N."/>
            <person name="Sun L."/>
            <person name="Toyonaga M."/>
            <person name="Kuroda K."/>
            <person name="Ohashi A."/>
            <person name="Cruz R."/>
            <person name="Yamaguchi T."/>
            <person name="Sekiguchi Y."/>
        </authorList>
    </citation>
    <scope>NUCLEOTIDE SEQUENCE [LARGE SCALE GENOMIC DNA]</scope>
    <source>
        <strain evidence="2">TBC1</strain>
    </source>
</reference>
<name>A0A0S7C1T5_9BACT</name>
<protein>
    <submittedName>
        <fullName evidence="2">Predicted amidohydrolase YtcJ</fullName>
    </submittedName>
</protein>
<accession>A0A0S7C1T5</accession>
<dbReference type="Gene3D" id="2.30.40.10">
    <property type="entry name" value="Urease, subunit C, domain 1"/>
    <property type="match status" value="1"/>
</dbReference>
<organism evidence="2">
    <name type="scientific">Lentimicrobium saccharophilum</name>
    <dbReference type="NCBI Taxonomy" id="1678841"/>
    <lineage>
        <taxon>Bacteria</taxon>
        <taxon>Pseudomonadati</taxon>
        <taxon>Bacteroidota</taxon>
        <taxon>Bacteroidia</taxon>
        <taxon>Bacteroidales</taxon>
        <taxon>Lentimicrobiaceae</taxon>
        <taxon>Lentimicrobium</taxon>
    </lineage>
</organism>
<evidence type="ECO:0000313" key="3">
    <source>
        <dbReference type="Proteomes" id="UP000053091"/>
    </source>
</evidence>
<dbReference type="STRING" id="1678841.TBC1_12371"/>
<dbReference type="InterPro" id="IPR013108">
    <property type="entry name" value="Amidohydro_3"/>
</dbReference>
<proteinExistence type="predicted"/>
<dbReference type="SUPFAM" id="SSF51338">
    <property type="entry name" value="Composite domain of metallo-dependent hydrolases"/>
    <property type="match status" value="1"/>
</dbReference>
<dbReference type="CDD" id="cd01300">
    <property type="entry name" value="YtcJ_like"/>
    <property type="match status" value="1"/>
</dbReference>
<dbReference type="Proteomes" id="UP000053091">
    <property type="component" value="Unassembled WGS sequence"/>
</dbReference>
<evidence type="ECO:0000259" key="1">
    <source>
        <dbReference type="Pfam" id="PF07969"/>
    </source>
</evidence>
<dbReference type="InterPro" id="IPR033932">
    <property type="entry name" value="YtcJ-like"/>
</dbReference>
<dbReference type="InterPro" id="IPR032466">
    <property type="entry name" value="Metal_Hydrolase"/>
</dbReference>
<dbReference type="PATRIC" id="fig|1678841.3.peg.3070"/>
<dbReference type="OrthoDB" id="9767366at2"/>
<dbReference type="Gene3D" id="3.10.310.70">
    <property type="match status" value="1"/>
</dbReference>
<dbReference type="Gene3D" id="3.20.20.140">
    <property type="entry name" value="Metal-dependent hydrolases"/>
    <property type="match status" value="1"/>
</dbReference>
<dbReference type="AlphaFoldDB" id="A0A0S7C1T5"/>
<evidence type="ECO:0000313" key="2">
    <source>
        <dbReference type="EMBL" id="GAP44562.1"/>
    </source>
</evidence>
<feature type="domain" description="Amidohydrolase 3" evidence="1">
    <location>
        <begin position="95"/>
        <end position="566"/>
    </location>
</feature>
<dbReference type="PANTHER" id="PTHR22642">
    <property type="entry name" value="IMIDAZOLONEPROPIONASE"/>
    <property type="match status" value="1"/>
</dbReference>
<sequence>MQVPLSEVLTKFHKFVSSLTNIKMQYRYLFILFIVMVMNSCNRDRSAADLIIENAVIYTADSGFTIYTAMAVSRGKVLALGDDRYIRENFNADSVFNAGGRAVFPGFIDAHCHFYGYALQKQYADLSYSNSFEQLLEILQKQNEEYPSVWLAGRGWDQNRWPGRSFPDNEELNLLFPDIPVVLVRIDGHAVLVNDAAIKLSGLTPDSIPDKKEAFVKDGRFTGIFLESYADLFREMVPVPAGNELTMMMKEAALNCHSVGLTMVADAGLDATTIDFIDSLHSENELKMAVYAMITPNEENINRFLKKGVRVKPKLSIRSVKMYADGALGSRGACLLEPYSDQPGNNGIMTITPEELGRICLMAYDKGYQVNSHAIGDSAVRMVLDVYSNYLLPENDLRWRVEHAQIVDPDDIGKFGEFAIIPSIQATHATSDMGWAGQRLGSKRLKNAYAYRKLLSENGWIPNGTDFPIEGISPVNTFYASVARKDLKGNPPKGFQRENALTREEALRSITIWAAKACFEENRRGSLEPGKNADFVILDRDIMVVPEKEIPLAKVYATYIDGLPVYSR</sequence>
<dbReference type="GO" id="GO:0016810">
    <property type="term" value="F:hydrolase activity, acting on carbon-nitrogen (but not peptide) bonds"/>
    <property type="evidence" value="ECO:0007669"/>
    <property type="project" value="InterPro"/>
</dbReference>
<dbReference type="PANTHER" id="PTHR22642:SF2">
    <property type="entry name" value="PROTEIN LONG AFTER FAR-RED 3"/>
    <property type="match status" value="1"/>
</dbReference>
<gene>
    <name evidence="2" type="ORF">TBC1_12371</name>
</gene>
<dbReference type="SUPFAM" id="SSF51556">
    <property type="entry name" value="Metallo-dependent hydrolases"/>
    <property type="match status" value="1"/>
</dbReference>
<dbReference type="EMBL" id="DF968183">
    <property type="protein sequence ID" value="GAP44562.1"/>
    <property type="molecule type" value="Genomic_DNA"/>
</dbReference>
<keyword evidence="2" id="KW-0378">Hydrolase</keyword>